<name>A0A8S5R198_9CAUD</name>
<organism evidence="1">
    <name type="scientific">Podoviridae sp. ctyhE26</name>
    <dbReference type="NCBI Taxonomy" id="2826594"/>
    <lineage>
        <taxon>Viruses</taxon>
        <taxon>Duplodnaviria</taxon>
        <taxon>Heunggongvirae</taxon>
        <taxon>Uroviricota</taxon>
        <taxon>Caudoviricetes</taxon>
    </lineage>
</organism>
<dbReference type="EMBL" id="BK015786">
    <property type="protein sequence ID" value="DAE24857.1"/>
    <property type="molecule type" value="Genomic_DNA"/>
</dbReference>
<protein>
    <submittedName>
        <fullName evidence="1">Uncharacterized protein</fullName>
    </submittedName>
</protein>
<proteinExistence type="predicted"/>
<reference evidence="1" key="1">
    <citation type="journal article" date="2021" name="Proc. Natl. Acad. Sci. U.S.A.">
        <title>A Catalog of Tens of Thousands of Viruses from Human Metagenomes Reveals Hidden Associations with Chronic Diseases.</title>
        <authorList>
            <person name="Tisza M.J."/>
            <person name="Buck C.B."/>
        </authorList>
    </citation>
    <scope>NUCLEOTIDE SEQUENCE</scope>
    <source>
        <strain evidence="1">CtyhE26</strain>
    </source>
</reference>
<sequence>MCTLQNNRIKGNAKPKIDIRLLVFVRVYQLQCSYYFGYDNMISYII</sequence>
<evidence type="ECO:0000313" key="1">
    <source>
        <dbReference type="EMBL" id="DAE24857.1"/>
    </source>
</evidence>
<accession>A0A8S5R198</accession>